<reference evidence="1" key="1">
    <citation type="submission" date="2014-09" db="EMBL/GenBank/DDBJ databases">
        <authorList>
            <person name="Magalhaes I.L.F."/>
            <person name="Oliveira U."/>
            <person name="Santos F.R."/>
            <person name="Vidigal T.H.D.A."/>
            <person name="Brescovit A.D."/>
            <person name="Santos A.J."/>
        </authorList>
    </citation>
    <scope>NUCLEOTIDE SEQUENCE</scope>
    <source>
        <tissue evidence="1">Shoot tissue taken approximately 20 cm above the soil surface</tissue>
    </source>
</reference>
<dbReference type="AlphaFoldDB" id="A0A0A9TJA6"/>
<organism evidence="1">
    <name type="scientific">Arundo donax</name>
    <name type="common">Giant reed</name>
    <name type="synonym">Donax arundinaceus</name>
    <dbReference type="NCBI Taxonomy" id="35708"/>
    <lineage>
        <taxon>Eukaryota</taxon>
        <taxon>Viridiplantae</taxon>
        <taxon>Streptophyta</taxon>
        <taxon>Embryophyta</taxon>
        <taxon>Tracheophyta</taxon>
        <taxon>Spermatophyta</taxon>
        <taxon>Magnoliopsida</taxon>
        <taxon>Liliopsida</taxon>
        <taxon>Poales</taxon>
        <taxon>Poaceae</taxon>
        <taxon>PACMAD clade</taxon>
        <taxon>Arundinoideae</taxon>
        <taxon>Arundineae</taxon>
        <taxon>Arundo</taxon>
    </lineage>
</organism>
<proteinExistence type="predicted"/>
<accession>A0A0A9TJA6</accession>
<reference evidence="1" key="2">
    <citation type="journal article" date="2015" name="Data Brief">
        <title>Shoot transcriptome of the giant reed, Arundo donax.</title>
        <authorList>
            <person name="Barrero R.A."/>
            <person name="Guerrero F.D."/>
            <person name="Moolhuijzen P."/>
            <person name="Goolsby J.A."/>
            <person name="Tidwell J."/>
            <person name="Bellgard S.E."/>
            <person name="Bellgard M.I."/>
        </authorList>
    </citation>
    <scope>NUCLEOTIDE SEQUENCE</scope>
    <source>
        <tissue evidence="1">Shoot tissue taken approximately 20 cm above the soil surface</tissue>
    </source>
</reference>
<dbReference type="EMBL" id="GBRH01280520">
    <property type="protein sequence ID" value="JAD17375.1"/>
    <property type="molecule type" value="Transcribed_RNA"/>
</dbReference>
<evidence type="ECO:0000313" key="1">
    <source>
        <dbReference type="EMBL" id="JAD17375.1"/>
    </source>
</evidence>
<protein>
    <submittedName>
        <fullName evidence="1">Uncharacterized protein</fullName>
    </submittedName>
</protein>
<sequence length="68" mass="7586">MLNLTRTCGCTIKGLDKMSTRIGPYAARASISVLANPPIELTPTRYPFLKEYPSCPRQKVFLSHPNGY</sequence>
<name>A0A0A9TJA6_ARUDO</name>